<evidence type="ECO:0000313" key="2">
    <source>
        <dbReference type="Proteomes" id="UP000735302"/>
    </source>
</evidence>
<gene>
    <name evidence="1" type="ORF">PoB_003783100</name>
</gene>
<name>A0AAV4AXS4_9GAST</name>
<accession>A0AAV4AXS4</accession>
<comment type="caution">
    <text evidence="1">The sequence shown here is derived from an EMBL/GenBank/DDBJ whole genome shotgun (WGS) entry which is preliminary data.</text>
</comment>
<keyword evidence="2" id="KW-1185">Reference proteome</keyword>
<protein>
    <recommendedName>
        <fullName evidence="3">DUS-like FMN-binding domain-containing protein</fullName>
    </recommendedName>
</protein>
<proteinExistence type="predicted"/>
<evidence type="ECO:0008006" key="3">
    <source>
        <dbReference type="Google" id="ProtNLM"/>
    </source>
</evidence>
<reference evidence="1 2" key="1">
    <citation type="journal article" date="2021" name="Elife">
        <title>Chloroplast acquisition without the gene transfer in kleptoplastic sea slugs, Plakobranchus ocellatus.</title>
        <authorList>
            <person name="Maeda T."/>
            <person name="Takahashi S."/>
            <person name="Yoshida T."/>
            <person name="Shimamura S."/>
            <person name="Takaki Y."/>
            <person name="Nagai Y."/>
            <person name="Toyoda A."/>
            <person name="Suzuki Y."/>
            <person name="Arimoto A."/>
            <person name="Ishii H."/>
            <person name="Satoh N."/>
            <person name="Nishiyama T."/>
            <person name="Hasebe M."/>
            <person name="Maruyama T."/>
            <person name="Minagawa J."/>
            <person name="Obokata J."/>
            <person name="Shigenobu S."/>
        </authorList>
    </citation>
    <scope>NUCLEOTIDE SEQUENCE [LARGE SCALE GENOMIC DNA]</scope>
</reference>
<dbReference type="AlphaFoldDB" id="A0AAV4AXS4"/>
<sequence>MAGQALDCYGRFPQAQTLDYDESEIKDGMLQLACVRAVPFVTKCAALGDPRRMRDLRMSILRGELGSREIDMMRDTGCKGVVVRR</sequence>
<organism evidence="1 2">
    <name type="scientific">Plakobranchus ocellatus</name>
    <dbReference type="NCBI Taxonomy" id="259542"/>
    <lineage>
        <taxon>Eukaryota</taxon>
        <taxon>Metazoa</taxon>
        <taxon>Spiralia</taxon>
        <taxon>Lophotrochozoa</taxon>
        <taxon>Mollusca</taxon>
        <taxon>Gastropoda</taxon>
        <taxon>Heterobranchia</taxon>
        <taxon>Euthyneura</taxon>
        <taxon>Panpulmonata</taxon>
        <taxon>Sacoglossa</taxon>
        <taxon>Placobranchoidea</taxon>
        <taxon>Plakobranchidae</taxon>
        <taxon>Plakobranchus</taxon>
    </lineage>
</organism>
<dbReference type="EMBL" id="BLXT01004267">
    <property type="protein sequence ID" value="GFO11326.1"/>
    <property type="molecule type" value="Genomic_DNA"/>
</dbReference>
<evidence type="ECO:0000313" key="1">
    <source>
        <dbReference type="EMBL" id="GFO11326.1"/>
    </source>
</evidence>
<dbReference type="Proteomes" id="UP000735302">
    <property type="component" value="Unassembled WGS sequence"/>
</dbReference>